<feature type="non-terminal residue" evidence="1">
    <location>
        <position position="61"/>
    </location>
</feature>
<evidence type="ECO:0000313" key="2">
    <source>
        <dbReference type="Proteomes" id="UP000297839"/>
    </source>
</evidence>
<proteinExistence type="predicted"/>
<dbReference type="EMBL" id="SMLK01000004">
    <property type="protein sequence ID" value="TFZ00360.1"/>
    <property type="molecule type" value="Genomic_DNA"/>
</dbReference>
<dbReference type="RefSeq" id="WP_135250546.1">
    <property type="nucleotide sequence ID" value="NZ_SMLK01000004.1"/>
</dbReference>
<organism evidence="1 2">
    <name type="scientific">Ramlibacter humi</name>
    <dbReference type="NCBI Taxonomy" id="2530451"/>
    <lineage>
        <taxon>Bacteria</taxon>
        <taxon>Pseudomonadati</taxon>
        <taxon>Pseudomonadota</taxon>
        <taxon>Betaproteobacteria</taxon>
        <taxon>Burkholderiales</taxon>
        <taxon>Comamonadaceae</taxon>
        <taxon>Ramlibacter</taxon>
    </lineage>
</organism>
<reference evidence="1 2" key="1">
    <citation type="submission" date="2019-03" db="EMBL/GenBank/DDBJ databases">
        <title>Ramlibacter sp. 18x22-1, whole genome shotgun sequence.</title>
        <authorList>
            <person name="Zhang X."/>
            <person name="Feng G."/>
            <person name="Zhu H."/>
        </authorList>
    </citation>
    <scope>NUCLEOTIDE SEQUENCE [LARGE SCALE GENOMIC DNA]</scope>
    <source>
        <strain evidence="1 2">18x22-1</strain>
    </source>
</reference>
<sequence length="61" mass="6481">MTVLQPQEARARAGFSSWARRALLAALAVLATGCAQLVPQTMALRTDWPAGVPQTTELTSV</sequence>
<evidence type="ECO:0000313" key="1">
    <source>
        <dbReference type="EMBL" id="TFZ00360.1"/>
    </source>
</evidence>
<gene>
    <name evidence="1" type="ORF">EZ216_14790</name>
</gene>
<accession>A0A4Z0BPM8</accession>
<keyword evidence="2" id="KW-1185">Reference proteome</keyword>
<comment type="caution">
    <text evidence="1">The sequence shown here is derived from an EMBL/GenBank/DDBJ whole genome shotgun (WGS) entry which is preliminary data.</text>
</comment>
<dbReference type="AlphaFoldDB" id="A0A4Z0BPM8"/>
<dbReference type="Proteomes" id="UP000297839">
    <property type="component" value="Unassembled WGS sequence"/>
</dbReference>
<name>A0A4Z0BPM8_9BURK</name>
<protein>
    <submittedName>
        <fullName evidence="1">Uncharacterized protein</fullName>
    </submittedName>
</protein>